<dbReference type="OrthoDB" id="2084309at2"/>
<protein>
    <submittedName>
        <fullName evidence="1">Uncharacterized protein</fullName>
    </submittedName>
</protein>
<reference evidence="1 2" key="1">
    <citation type="submission" date="2019-11" db="EMBL/GenBank/DDBJ databases">
        <title>Whole-genome sequence of a the green, strictly anaerobic photosynthetic bacterium Heliobacillus mobilis DSM 6151.</title>
        <authorList>
            <person name="Kyndt J.A."/>
            <person name="Meyer T.E."/>
        </authorList>
    </citation>
    <scope>NUCLEOTIDE SEQUENCE [LARGE SCALE GENOMIC DNA]</scope>
    <source>
        <strain evidence="1 2">DSM 6151</strain>
    </source>
</reference>
<evidence type="ECO:0000313" key="1">
    <source>
        <dbReference type="EMBL" id="MTV48285.1"/>
    </source>
</evidence>
<organism evidence="1 2">
    <name type="scientific">Heliobacterium mobile</name>
    <name type="common">Heliobacillus mobilis</name>
    <dbReference type="NCBI Taxonomy" id="28064"/>
    <lineage>
        <taxon>Bacteria</taxon>
        <taxon>Bacillati</taxon>
        <taxon>Bacillota</taxon>
        <taxon>Clostridia</taxon>
        <taxon>Eubacteriales</taxon>
        <taxon>Heliobacteriaceae</taxon>
        <taxon>Heliobacterium</taxon>
    </lineage>
</organism>
<proteinExistence type="predicted"/>
<keyword evidence="2" id="KW-1185">Reference proteome</keyword>
<comment type="caution">
    <text evidence="1">The sequence shown here is derived from an EMBL/GenBank/DDBJ whole genome shotgun (WGS) entry which is preliminary data.</text>
</comment>
<sequence length="79" mass="9144">MSERMREIREAREAEQLSKLKDLQVQYERIAQDIQGFIDSVEVAGIRIPIEVTKLLEDEMATLRGLSTELKGDLRQKLN</sequence>
<name>A0A6I3SHK0_HELMO</name>
<gene>
    <name evidence="1" type="ORF">GJ688_04715</name>
</gene>
<accession>A0A6I3SHK0</accession>
<dbReference type="AlphaFoldDB" id="A0A6I3SHK0"/>
<evidence type="ECO:0000313" key="2">
    <source>
        <dbReference type="Proteomes" id="UP000430670"/>
    </source>
</evidence>
<dbReference type="RefSeq" id="WP_155475388.1">
    <property type="nucleotide sequence ID" value="NZ_WNKU01000003.1"/>
</dbReference>
<dbReference type="Proteomes" id="UP000430670">
    <property type="component" value="Unassembled WGS sequence"/>
</dbReference>
<dbReference type="EMBL" id="WNKU01000003">
    <property type="protein sequence ID" value="MTV48285.1"/>
    <property type="molecule type" value="Genomic_DNA"/>
</dbReference>